<evidence type="ECO:0000256" key="10">
    <source>
        <dbReference type="ARBA" id="ARBA00023004"/>
    </source>
</evidence>
<reference evidence="15" key="1">
    <citation type="submission" date="2018-06" db="EMBL/GenBank/DDBJ databases">
        <authorList>
            <person name="Zhirakovskaya E."/>
        </authorList>
    </citation>
    <scope>NUCLEOTIDE SEQUENCE</scope>
</reference>
<evidence type="ECO:0000256" key="2">
    <source>
        <dbReference type="ARBA" id="ARBA00001966"/>
    </source>
</evidence>
<dbReference type="CDD" id="cd03425">
    <property type="entry name" value="NUDIX_MutT_NudA_like"/>
    <property type="match status" value="1"/>
</dbReference>
<dbReference type="GO" id="GO:0051539">
    <property type="term" value="F:4 iron, 4 sulfur cluster binding"/>
    <property type="evidence" value="ECO:0007669"/>
    <property type="project" value="UniProtKB-KW"/>
</dbReference>
<evidence type="ECO:0000256" key="13">
    <source>
        <dbReference type="ARBA" id="ARBA00023295"/>
    </source>
</evidence>
<dbReference type="PROSITE" id="PS00893">
    <property type="entry name" value="NUDIX_BOX"/>
    <property type="match status" value="1"/>
</dbReference>
<feature type="domain" description="Nudix hydrolase" evidence="14">
    <location>
        <begin position="225"/>
        <end position="348"/>
    </location>
</feature>
<dbReference type="Pfam" id="PF14815">
    <property type="entry name" value="NUDIX_4"/>
    <property type="match status" value="1"/>
</dbReference>
<evidence type="ECO:0000256" key="4">
    <source>
        <dbReference type="ARBA" id="ARBA00012045"/>
    </source>
</evidence>
<gene>
    <name evidence="15" type="ORF">MNBD_UNCLBAC01-702</name>
</gene>
<keyword evidence="12" id="KW-0234">DNA repair</keyword>
<dbReference type="InterPro" id="IPR005760">
    <property type="entry name" value="A/G_AdeGlyc_MutY"/>
</dbReference>
<organism evidence="15">
    <name type="scientific">hydrothermal vent metagenome</name>
    <dbReference type="NCBI Taxonomy" id="652676"/>
    <lineage>
        <taxon>unclassified sequences</taxon>
        <taxon>metagenomes</taxon>
        <taxon>ecological metagenomes</taxon>
    </lineage>
</organism>
<evidence type="ECO:0000256" key="5">
    <source>
        <dbReference type="ARBA" id="ARBA00022023"/>
    </source>
</evidence>
<keyword evidence="8" id="KW-0227">DNA damage</keyword>
<dbReference type="GO" id="GO:0000701">
    <property type="term" value="F:purine-specific mismatch base pair DNA N-glycosylase activity"/>
    <property type="evidence" value="ECO:0007669"/>
    <property type="project" value="UniProtKB-EC"/>
</dbReference>
<dbReference type="InterPro" id="IPR011257">
    <property type="entry name" value="DNA_glycosylase"/>
</dbReference>
<dbReference type="PRINTS" id="PR00502">
    <property type="entry name" value="NUDIXFAMILY"/>
</dbReference>
<dbReference type="SUPFAM" id="SSF55811">
    <property type="entry name" value="Nudix"/>
    <property type="match status" value="1"/>
</dbReference>
<evidence type="ECO:0000256" key="8">
    <source>
        <dbReference type="ARBA" id="ARBA00022763"/>
    </source>
</evidence>
<dbReference type="SUPFAM" id="SSF48150">
    <property type="entry name" value="DNA-glycosylase"/>
    <property type="match status" value="1"/>
</dbReference>
<accession>A0A3B1D823</accession>
<sequence length="348" mass="40479">MIDKNFSEPLMQWYKKQARDLPWRNTRDPYKIWISEIMLQQTTVNAVIPYYEKWVKVFPIVADVAKASEQKILKLWQGLGYYSRAKNIHKSAQLICEQHDQKIPRNPNELRKLPGFGPYTVGAVLSIAFDMREPIIDANVRRVVMRFLAQEGYADTTQDKKILKFLDEVMPAKNLKVFNQAMMELGALVCRNREPLCSLCPVHLSCKAYQKGIQEIIPRVKKKVLKNLDVSIGVIQHKEKYFIQQRPSKGLLADLWEFPGGKIEKGETSLKALKREIQEEIGCEVESAKRFMQVQHFYTQFRVNLHVFFCQLKSYPAQGERKKWVSLKQLKKYPMPSGSVKIVDKLSE</sequence>
<dbReference type="GO" id="GO:0006284">
    <property type="term" value="P:base-excision repair"/>
    <property type="evidence" value="ECO:0007669"/>
    <property type="project" value="InterPro"/>
</dbReference>
<dbReference type="InterPro" id="IPR044298">
    <property type="entry name" value="MIG/MutY"/>
</dbReference>
<dbReference type="InterPro" id="IPR020476">
    <property type="entry name" value="Nudix_hydrolase"/>
</dbReference>
<keyword evidence="13 15" id="KW-0326">Glycosidase</keyword>
<dbReference type="GO" id="GO:0035485">
    <property type="term" value="F:adenine/guanine mispair binding"/>
    <property type="evidence" value="ECO:0007669"/>
    <property type="project" value="TreeGrafter"/>
</dbReference>
<evidence type="ECO:0000256" key="1">
    <source>
        <dbReference type="ARBA" id="ARBA00000843"/>
    </source>
</evidence>
<dbReference type="GO" id="GO:0032357">
    <property type="term" value="F:oxidized purine DNA binding"/>
    <property type="evidence" value="ECO:0007669"/>
    <property type="project" value="TreeGrafter"/>
</dbReference>
<evidence type="ECO:0000256" key="11">
    <source>
        <dbReference type="ARBA" id="ARBA00023014"/>
    </source>
</evidence>
<comment type="similarity">
    <text evidence="3">Belongs to the Nth/MutY family.</text>
</comment>
<dbReference type="InterPro" id="IPR003265">
    <property type="entry name" value="HhH-GPD_domain"/>
</dbReference>
<dbReference type="GO" id="GO:0006298">
    <property type="term" value="P:mismatch repair"/>
    <property type="evidence" value="ECO:0007669"/>
    <property type="project" value="TreeGrafter"/>
</dbReference>
<dbReference type="Pfam" id="PF00730">
    <property type="entry name" value="HhH-GPD"/>
    <property type="match status" value="1"/>
</dbReference>
<dbReference type="EC" id="3.2.2.31" evidence="4"/>
<dbReference type="GO" id="GO:0046872">
    <property type="term" value="F:metal ion binding"/>
    <property type="evidence" value="ECO:0007669"/>
    <property type="project" value="UniProtKB-KW"/>
</dbReference>
<keyword evidence="6" id="KW-0004">4Fe-4S</keyword>
<dbReference type="InterPro" id="IPR020084">
    <property type="entry name" value="NUDIX_hydrolase_CS"/>
</dbReference>
<dbReference type="SMART" id="SM00478">
    <property type="entry name" value="ENDO3c"/>
    <property type="match status" value="1"/>
</dbReference>
<proteinExistence type="inferred from homology"/>
<dbReference type="InterPro" id="IPR023170">
    <property type="entry name" value="HhH_base_excis_C"/>
</dbReference>
<dbReference type="Gene3D" id="1.10.1670.10">
    <property type="entry name" value="Helix-hairpin-Helix base-excision DNA repair enzymes (C-terminal)"/>
    <property type="match status" value="1"/>
</dbReference>
<evidence type="ECO:0000256" key="12">
    <source>
        <dbReference type="ARBA" id="ARBA00023204"/>
    </source>
</evidence>
<keyword evidence="7" id="KW-0479">Metal-binding</keyword>
<protein>
    <recommendedName>
        <fullName evidence="5">Adenine DNA glycosylase</fullName>
        <ecNumber evidence="4">3.2.2.31</ecNumber>
    </recommendedName>
</protein>
<name>A0A3B1D823_9ZZZZ</name>
<dbReference type="NCBIfam" id="TIGR01084">
    <property type="entry name" value="mutY"/>
    <property type="match status" value="1"/>
</dbReference>
<dbReference type="Gene3D" id="3.90.79.10">
    <property type="entry name" value="Nucleoside Triphosphate Pyrophosphohydrolase"/>
    <property type="match status" value="1"/>
</dbReference>
<keyword evidence="10" id="KW-0408">Iron</keyword>
<evidence type="ECO:0000256" key="9">
    <source>
        <dbReference type="ARBA" id="ARBA00022801"/>
    </source>
</evidence>
<dbReference type="InterPro" id="IPR000086">
    <property type="entry name" value="NUDIX_hydrolase_dom"/>
</dbReference>
<dbReference type="GO" id="GO:0034039">
    <property type="term" value="F:8-oxo-7,8-dihydroguanine DNA N-glycosylase activity"/>
    <property type="evidence" value="ECO:0007669"/>
    <property type="project" value="TreeGrafter"/>
</dbReference>
<dbReference type="EMBL" id="UOGJ01000020">
    <property type="protein sequence ID" value="VAX34961.1"/>
    <property type="molecule type" value="Genomic_DNA"/>
</dbReference>
<dbReference type="InterPro" id="IPR015797">
    <property type="entry name" value="NUDIX_hydrolase-like_dom_sf"/>
</dbReference>
<comment type="catalytic activity">
    <reaction evidence="1">
        <text>Hydrolyzes free adenine bases from 7,8-dihydro-8-oxoguanine:adenine mismatched double-stranded DNA, leaving an apurinic site.</text>
        <dbReference type="EC" id="3.2.2.31"/>
    </reaction>
</comment>
<evidence type="ECO:0000256" key="6">
    <source>
        <dbReference type="ARBA" id="ARBA00022485"/>
    </source>
</evidence>
<evidence type="ECO:0000256" key="7">
    <source>
        <dbReference type="ARBA" id="ARBA00022723"/>
    </source>
</evidence>
<evidence type="ECO:0000313" key="15">
    <source>
        <dbReference type="EMBL" id="VAX34961.1"/>
    </source>
</evidence>
<dbReference type="PANTHER" id="PTHR42944:SF1">
    <property type="entry name" value="ADENINE DNA GLYCOSYLASE"/>
    <property type="match status" value="1"/>
</dbReference>
<keyword evidence="9 15" id="KW-0378">Hydrolase</keyword>
<dbReference type="FunFam" id="1.10.340.30:FF:000002">
    <property type="entry name" value="Adenine DNA glycosylase"/>
    <property type="match status" value="1"/>
</dbReference>
<evidence type="ECO:0000259" key="14">
    <source>
        <dbReference type="PROSITE" id="PS51462"/>
    </source>
</evidence>
<comment type="cofactor">
    <cofactor evidence="2">
        <name>[4Fe-4S] cluster</name>
        <dbReference type="ChEBI" id="CHEBI:49883"/>
    </cofactor>
</comment>
<dbReference type="AlphaFoldDB" id="A0A3B1D823"/>
<dbReference type="PANTHER" id="PTHR42944">
    <property type="entry name" value="ADENINE DNA GLYCOSYLASE"/>
    <property type="match status" value="1"/>
</dbReference>
<dbReference type="Gene3D" id="1.10.340.30">
    <property type="entry name" value="Hypothetical protein, domain 2"/>
    <property type="match status" value="1"/>
</dbReference>
<evidence type="ECO:0000256" key="3">
    <source>
        <dbReference type="ARBA" id="ARBA00008343"/>
    </source>
</evidence>
<dbReference type="PROSITE" id="PS51462">
    <property type="entry name" value="NUDIX"/>
    <property type="match status" value="1"/>
</dbReference>
<dbReference type="InterPro" id="IPR029119">
    <property type="entry name" value="MutY_C"/>
</dbReference>
<dbReference type="CDD" id="cd00056">
    <property type="entry name" value="ENDO3c"/>
    <property type="match status" value="1"/>
</dbReference>
<keyword evidence="11" id="KW-0411">Iron-sulfur</keyword>